<dbReference type="InterPro" id="IPR019734">
    <property type="entry name" value="TPR_rpt"/>
</dbReference>
<evidence type="ECO:0000313" key="3">
    <source>
        <dbReference type="Proteomes" id="UP000189670"/>
    </source>
</evidence>
<protein>
    <submittedName>
        <fullName evidence="2">Filamentous hemagglutinin-like protein</fullName>
    </submittedName>
</protein>
<dbReference type="Proteomes" id="UP000189670">
    <property type="component" value="Unassembled WGS sequence"/>
</dbReference>
<dbReference type="AlphaFoldDB" id="A0A1V1P5S5"/>
<dbReference type="InterPro" id="IPR011050">
    <property type="entry name" value="Pectin_lyase_fold/virulence"/>
</dbReference>
<proteinExistence type="predicted"/>
<dbReference type="EMBL" id="ATBP01000461">
    <property type="protein sequence ID" value="ETR70232.1"/>
    <property type="molecule type" value="Genomic_DNA"/>
</dbReference>
<dbReference type="Gene3D" id="1.25.40.10">
    <property type="entry name" value="Tetratricopeptide repeat domain"/>
    <property type="match status" value="1"/>
</dbReference>
<dbReference type="Pfam" id="PF13181">
    <property type="entry name" value="TPR_8"/>
    <property type="match status" value="1"/>
</dbReference>
<comment type="caution">
    <text evidence="2">The sequence shown here is derived from an EMBL/GenBank/DDBJ whole genome shotgun (WGS) entry which is preliminary data.</text>
</comment>
<reference evidence="3" key="1">
    <citation type="submission" date="2012-11" db="EMBL/GenBank/DDBJ databases">
        <authorList>
            <person name="Lucero-Rivera Y.E."/>
            <person name="Tovar-Ramirez D."/>
        </authorList>
    </citation>
    <scope>NUCLEOTIDE SEQUENCE [LARGE SCALE GENOMIC DNA]</scope>
    <source>
        <strain evidence="3">Araruama</strain>
    </source>
</reference>
<name>A0A1V1P5S5_9BACT</name>
<organism evidence="2 3">
    <name type="scientific">Candidatus Magnetoglobus multicellularis str. Araruama</name>
    <dbReference type="NCBI Taxonomy" id="890399"/>
    <lineage>
        <taxon>Bacteria</taxon>
        <taxon>Pseudomonadati</taxon>
        <taxon>Thermodesulfobacteriota</taxon>
        <taxon>Desulfobacteria</taxon>
        <taxon>Desulfobacterales</taxon>
        <taxon>Desulfobacteraceae</taxon>
        <taxon>Candidatus Magnetoglobus</taxon>
    </lineage>
</organism>
<sequence length="955" mass="103375">MLLFSHTPTNAEVIFDGSIHNELNFLKMEGSIDIKSDYGQINGSNLYHSFRTFNINKNETATFSGPNSIENIITRVTGAHTSLIDGILQSSIPDANFYLLNPSGVIFGKNASLKIGGSFHVSTADYIKMNNNDIFYVDTQKSKILSSAKPSAFGFIDDVIADISILENQDSLQVNTGKTISLIAGNIIMNNGSIKAEEGRINIASIRSAGEIEFAEEGIQAIPDIKRGTISMTNNSEIDVSGAGSGNFFMIGGEFILDDSEIVAKSKGNKDGGVTHINVDNFYANNNGNLRSEVTSNENKGGSIIIQAKNYVCFQNVSKISTSPNGSFFNVKNCNAGNIDIAAKSILFNNQSSINSDSYNAGNSGNISLIASENITFSNFSTIFTSTTDHGNAGHIDIQANNIYFTDGSGPGSQTNGAGKGGNIHIIAKDSIVLHGIDGNEHGRNITSYSGDGDYGPAGDVDIKAHNLEATNFAGIIVGTKGSGDGGSLNLEVNHLKLDNSVISSQSTAANNGGAAGQIRIGNKIIFQDDHSFTIAEPCNKISLVNKAEISTDSVSSGGGIINIKSRQLYCLMSSCISTNVYDGSGKGGDININDVELVALNHSHISANAIEGDGGAIFIHAEHFLKSADSQITATSERGNDGSVTIEAPETDVEKGLGLMAADFLDSTQWMNNNCNIHSLEQISRFTIQGKKAIPEHFNDLVASPPFILKQFKDKIFQKKFDYASQLFDSGDYENAAETFEKLISTIDISTHMDQYCAVVMYLIPTFQALGIHDKCFIYVDLILPKLENKLSELNSILIYNLIGDLYLSMNDLKQSVKFLSVALKYARASKHPTVLSIVMNNSANALYIDGKDLQAIDVFRSALRANPTIDNDLNPLPIDLHLTIQMNLIFAMTQTRDITNTCIEYQNAEKQIQEMPNSYQKASKLFQLCLLAQEIKTDFQTPIRKKYLTCQVC</sequence>
<evidence type="ECO:0000313" key="2">
    <source>
        <dbReference type="EMBL" id="ETR70232.1"/>
    </source>
</evidence>
<evidence type="ECO:0000259" key="1">
    <source>
        <dbReference type="SMART" id="SM00912"/>
    </source>
</evidence>
<gene>
    <name evidence="2" type="ORF">OMM_08959</name>
</gene>
<dbReference type="NCBIfam" id="TIGR01901">
    <property type="entry name" value="adhes_NPXG"/>
    <property type="match status" value="1"/>
</dbReference>
<dbReference type="SMART" id="SM00912">
    <property type="entry name" value="Haemagg_act"/>
    <property type="match status" value="1"/>
</dbReference>
<dbReference type="InterPro" id="IPR012334">
    <property type="entry name" value="Pectin_lyas_fold"/>
</dbReference>
<dbReference type="InterPro" id="IPR008638">
    <property type="entry name" value="FhaB/CdiA-like_TPS"/>
</dbReference>
<dbReference type="SUPFAM" id="SSF48452">
    <property type="entry name" value="TPR-like"/>
    <property type="match status" value="1"/>
</dbReference>
<dbReference type="Pfam" id="PF05860">
    <property type="entry name" value="TPS"/>
    <property type="match status" value="1"/>
</dbReference>
<dbReference type="SUPFAM" id="SSF51126">
    <property type="entry name" value="Pectin lyase-like"/>
    <property type="match status" value="2"/>
</dbReference>
<dbReference type="InterPro" id="IPR011990">
    <property type="entry name" value="TPR-like_helical_dom_sf"/>
</dbReference>
<accession>A0A1V1P5S5</accession>
<dbReference type="Gene3D" id="2.160.20.10">
    <property type="entry name" value="Single-stranded right-handed beta-helix, Pectin lyase-like"/>
    <property type="match status" value="1"/>
</dbReference>
<feature type="domain" description="Filamentous haemagglutinin FhaB/tRNA nuclease CdiA-like TPS" evidence="1">
    <location>
        <begin position="36"/>
        <end position="130"/>
    </location>
</feature>